<reference evidence="2 3" key="1">
    <citation type="submission" date="2024-01" db="EMBL/GenBank/DDBJ databases">
        <title>A draft genome for the cacao thread blight pathogen Marasmiellus scandens.</title>
        <authorList>
            <person name="Baruah I.K."/>
            <person name="Leung J."/>
            <person name="Bukari Y."/>
            <person name="Amoako-Attah I."/>
            <person name="Meinhardt L.W."/>
            <person name="Bailey B.A."/>
            <person name="Cohen S.P."/>
        </authorList>
    </citation>
    <scope>NUCLEOTIDE SEQUENCE [LARGE SCALE GENOMIC DNA]</scope>
    <source>
        <strain evidence="2 3">GH-19</strain>
    </source>
</reference>
<organism evidence="2 3">
    <name type="scientific">Marasmiellus scandens</name>
    <dbReference type="NCBI Taxonomy" id="2682957"/>
    <lineage>
        <taxon>Eukaryota</taxon>
        <taxon>Fungi</taxon>
        <taxon>Dikarya</taxon>
        <taxon>Basidiomycota</taxon>
        <taxon>Agaricomycotina</taxon>
        <taxon>Agaricomycetes</taxon>
        <taxon>Agaricomycetidae</taxon>
        <taxon>Agaricales</taxon>
        <taxon>Marasmiineae</taxon>
        <taxon>Omphalotaceae</taxon>
        <taxon>Marasmiellus</taxon>
    </lineage>
</organism>
<dbReference type="Proteomes" id="UP001498398">
    <property type="component" value="Unassembled WGS sequence"/>
</dbReference>
<name>A0ABR1JFG8_9AGAR</name>
<evidence type="ECO:0000256" key="1">
    <source>
        <dbReference type="SAM" id="MobiDB-lite"/>
    </source>
</evidence>
<evidence type="ECO:0000313" key="2">
    <source>
        <dbReference type="EMBL" id="KAK7460808.1"/>
    </source>
</evidence>
<evidence type="ECO:0000313" key="3">
    <source>
        <dbReference type="Proteomes" id="UP001498398"/>
    </source>
</evidence>
<proteinExistence type="predicted"/>
<keyword evidence="3" id="KW-1185">Reference proteome</keyword>
<sequence>MELFALKELARKDGSRIILELAALEFDEMLRNHNAAKISLTGWAHRSSDDDHFTLRAYSTSGKVVGSIHINLVGDDKFYKAEKRRRRRRSSQAGHCFNVTKHERVGDI</sequence>
<comment type="caution">
    <text evidence="2">The sequence shown here is derived from an EMBL/GenBank/DDBJ whole genome shotgun (WGS) entry which is preliminary data.</text>
</comment>
<feature type="region of interest" description="Disordered" evidence="1">
    <location>
        <begin position="83"/>
        <end position="108"/>
    </location>
</feature>
<protein>
    <submittedName>
        <fullName evidence="2">Uncharacterized protein</fullName>
    </submittedName>
</protein>
<accession>A0ABR1JFG8</accession>
<dbReference type="EMBL" id="JBANRG010000014">
    <property type="protein sequence ID" value="KAK7460808.1"/>
    <property type="molecule type" value="Genomic_DNA"/>
</dbReference>
<gene>
    <name evidence="2" type="ORF">VKT23_008737</name>
</gene>